<dbReference type="Pfam" id="PF00561">
    <property type="entry name" value="Abhydrolase_1"/>
    <property type="match status" value="1"/>
</dbReference>
<organism evidence="3 4">
    <name type="scientific">Halobacillus amylolyticus</name>
    <dbReference type="NCBI Taxonomy" id="2932259"/>
    <lineage>
        <taxon>Bacteria</taxon>
        <taxon>Bacillati</taxon>
        <taxon>Bacillota</taxon>
        <taxon>Bacilli</taxon>
        <taxon>Bacillales</taxon>
        <taxon>Bacillaceae</taxon>
        <taxon>Halobacillus</taxon>
    </lineage>
</organism>
<keyword evidence="4" id="KW-1185">Reference proteome</keyword>
<dbReference type="EMBL" id="CP095075">
    <property type="protein sequence ID" value="UOR11208.1"/>
    <property type="molecule type" value="Genomic_DNA"/>
</dbReference>
<proteinExistence type="predicted"/>
<evidence type="ECO:0000256" key="1">
    <source>
        <dbReference type="ARBA" id="ARBA00022801"/>
    </source>
</evidence>
<dbReference type="Gene3D" id="3.40.50.1820">
    <property type="entry name" value="alpha/beta hydrolase"/>
    <property type="match status" value="1"/>
</dbReference>
<dbReference type="PRINTS" id="PR00111">
    <property type="entry name" value="ABHYDROLASE"/>
</dbReference>
<dbReference type="PANTHER" id="PTHR43798:SF31">
    <property type="entry name" value="AB HYDROLASE SUPERFAMILY PROTEIN YCLE"/>
    <property type="match status" value="1"/>
</dbReference>
<reference evidence="3" key="1">
    <citation type="submission" date="2022-04" db="EMBL/GenBank/DDBJ databases">
        <title>Halobacillus sp. isolated from saltern.</title>
        <authorList>
            <person name="Won M."/>
            <person name="Lee C.-M."/>
            <person name="Woen H.-Y."/>
            <person name="Kwon S.-W."/>
        </authorList>
    </citation>
    <scope>NUCLEOTIDE SEQUENCE</scope>
    <source>
        <strain evidence="3">SSHM10-5</strain>
    </source>
</reference>
<dbReference type="InterPro" id="IPR050266">
    <property type="entry name" value="AB_hydrolase_sf"/>
</dbReference>
<evidence type="ECO:0000313" key="4">
    <source>
        <dbReference type="Proteomes" id="UP000830326"/>
    </source>
</evidence>
<dbReference type="GO" id="GO:0016787">
    <property type="term" value="F:hydrolase activity"/>
    <property type="evidence" value="ECO:0007669"/>
    <property type="project" value="UniProtKB-KW"/>
</dbReference>
<dbReference type="PANTHER" id="PTHR43798">
    <property type="entry name" value="MONOACYLGLYCEROL LIPASE"/>
    <property type="match status" value="1"/>
</dbReference>
<sequence>MKEFQKTIEQHTFHVYTEGREQLPALVCLHGVTADSKTFTGMVEHMKNHFHLILLDGPGHGRTRPLVHEEDYAFSFLAKRLDQVIMQLTSKPFFIMGHSWGADLALHYTKAFPEKIEGVILLDGGYVFPEHVPGLTKEKALSAWGEYSHTSVYSSWGEFVDTYQGYTTKKWDDTLDLTIASNFKKEKGKYRLVAESFSLLSMIKAFYREPSSTAYTDINCPTLLFHAALPLTDKSRKQGLRQIQESIPDLKVIGIKNTKHNVHWDAPEKVSQEIKLWIGNDILEVAHNAGKIQNVYTTFWPRTNDSNLFTN</sequence>
<dbReference type="InterPro" id="IPR000073">
    <property type="entry name" value="AB_hydrolase_1"/>
</dbReference>
<dbReference type="Proteomes" id="UP000830326">
    <property type="component" value="Chromosome"/>
</dbReference>
<evidence type="ECO:0000259" key="2">
    <source>
        <dbReference type="Pfam" id="PF00561"/>
    </source>
</evidence>
<feature type="domain" description="AB hydrolase-1" evidence="2">
    <location>
        <begin position="24"/>
        <end position="267"/>
    </location>
</feature>
<gene>
    <name evidence="3" type="ORF">MUO15_16640</name>
</gene>
<dbReference type="InterPro" id="IPR029058">
    <property type="entry name" value="AB_hydrolase_fold"/>
</dbReference>
<name>A0ABY4HA82_9BACI</name>
<evidence type="ECO:0000313" key="3">
    <source>
        <dbReference type="EMBL" id="UOR11208.1"/>
    </source>
</evidence>
<protein>
    <submittedName>
        <fullName evidence="3">Alpha/beta fold hydrolase</fullName>
    </submittedName>
</protein>
<accession>A0ABY4HA82</accession>
<keyword evidence="1 3" id="KW-0378">Hydrolase</keyword>
<dbReference type="RefSeq" id="WP_245030992.1">
    <property type="nucleotide sequence ID" value="NZ_CP095075.1"/>
</dbReference>
<dbReference type="SUPFAM" id="SSF53474">
    <property type="entry name" value="alpha/beta-Hydrolases"/>
    <property type="match status" value="1"/>
</dbReference>